<evidence type="ECO:0000313" key="4">
    <source>
        <dbReference type="Proteomes" id="UP000032336"/>
    </source>
</evidence>
<dbReference type="SUPFAM" id="SSF53098">
    <property type="entry name" value="Ribonuclease H-like"/>
    <property type="match status" value="1"/>
</dbReference>
<dbReference type="PANTHER" id="PTHR46889:SF4">
    <property type="entry name" value="TRANSPOSASE INSO FOR INSERTION SEQUENCE ELEMENT IS911B-RELATED"/>
    <property type="match status" value="1"/>
</dbReference>
<dbReference type="Pfam" id="PF00665">
    <property type="entry name" value="rve"/>
    <property type="match status" value="1"/>
</dbReference>
<dbReference type="PROSITE" id="PS50994">
    <property type="entry name" value="INTEGRASE"/>
    <property type="match status" value="1"/>
</dbReference>
<reference evidence="3 4" key="1">
    <citation type="submission" date="2015-01" db="EMBL/GenBank/DDBJ databases">
        <title>Draft genome of the acidophilic iron oxidizer Ferrimicrobium acidiphilum strain T23.</title>
        <authorList>
            <person name="Poehlein A."/>
            <person name="Eisen S."/>
            <person name="Schloemann M."/>
            <person name="Johnson B.D."/>
            <person name="Daniel R."/>
            <person name="Muehling M."/>
        </authorList>
    </citation>
    <scope>NUCLEOTIDE SEQUENCE [LARGE SCALE GENOMIC DNA]</scope>
    <source>
        <strain evidence="3 4">T23</strain>
    </source>
</reference>
<dbReference type="GO" id="GO:0003676">
    <property type="term" value="F:nucleic acid binding"/>
    <property type="evidence" value="ECO:0007669"/>
    <property type="project" value="InterPro"/>
</dbReference>
<dbReference type="STRING" id="1121877.FEAC_28900"/>
<proteinExistence type="predicted"/>
<organism evidence="3 4">
    <name type="scientific">Ferrimicrobium acidiphilum DSM 19497</name>
    <dbReference type="NCBI Taxonomy" id="1121877"/>
    <lineage>
        <taxon>Bacteria</taxon>
        <taxon>Bacillati</taxon>
        <taxon>Actinomycetota</taxon>
        <taxon>Acidimicrobiia</taxon>
        <taxon>Acidimicrobiales</taxon>
        <taxon>Acidimicrobiaceae</taxon>
        <taxon>Ferrimicrobium</taxon>
    </lineage>
</organism>
<protein>
    <submittedName>
        <fullName evidence="3">Integrase core domain protein</fullName>
    </submittedName>
</protein>
<dbReference type="AlphaFoldDB" id="A0A0D8FT09"/>
<comment type="caution">
    <text evidence="3">The sequence shown here is derived from an EMBL/GenBank/DDBJ whole genome shotgun (WGS) entry which is preliminary data.</text>
</comment>
<keyword evidence="4" id="KW-1185">Reference proteome</keyword>
<gene>
    <name evidence="3" type="ORF">FEAC_28900</name>
</gene>
<dbReference type="Proteomes" id="UP000032336">
    <property type="component" value="Unassembled WGS sequence"/>
</dbReference>
<dbReference type="PANTHER" id="PTHR46889">
    <property type="entry name" value="TRANSPOSASE INSF FOR INSERTION SEQUENCE IS3B-RELATED"/>
    <property type="match status" value="1"/>
</dbReference>
<dbReference type="GO" id="GO:0015074">
    <property type="term" value="P:DNA integration"/>
    <property type="evidence" value="ECO:0007669"/>
    <property type="project" value="InterPro"/>
</dbReference>
<dbReference type="eggNOG" id="COG2801">
    <property type="taxonomic scope" value="Bacteria"/>
</dbReference>
<dbReference type="Gene3D" id="3.30.420.10">
    <property type="entry name" value="Ribonuclease H-like superfamily/Ribonuclease H"/>
    <property type="match status" value="1"/>
</dbReference>
<dbReference type="InterPro" id="IPR050900">
    <property type="entry name" value="Transposase_IS3/IS150/IS904"/>
</dbReference>
<evidence type="ECO:0000256" key="1">
    <source>
        <dbReference type="SAM" id="MobiDB-lite"/>
    </source>
</evidence>
<dbReference type="EMBL" id="JXUW01000045">
    <property type="protein sequence ID" value="KJE75387.1"/>
    <property type="molecule type" value="Genomic_DNA"/>
</dbReference>
<dbReference type="InterPro" id="IPR001584">
    <property type="entry name" value="Integrase_cat-core"/>
</dbReference>
<accession>A0A0D8FT09</accession>
<feature type="domain" description="Integrase catalytic" evidence="2">
    <location>
        <begin position="16"/>
        <end position="175"/>
    </location>
</feature>
<dbReference type="NCBIfam" id="NF033516">
    <property type="entry name" value="transpos_IS3"/>
    <property type="match status" value="1"/>
</dbReference>
<dbReference type="PATRIC" id="fig|1121877.4.peg.3261"/>
<name>A0A0D8FT09_9ACTN</name>
<dbReference type="InterPro" id="IPR048020">
    <property type="entry name" value="Transpos_IS3"/>
</dbReference>
<feature type="region of interest" description="Disordered" evidence="1">
    <location>
        <begin position="1"/>
        <end position="21"/>
    </location>
</feature>
<sequence>MDELGIQGASGRAKTITTRPDRHARKSDDLVKRNFSVDAIDKLWVGDLTYIGTKEGWLYLVCIMDACSRRILGYKMGDTMDTQLFIDARNQAKATRGRALLPMTIFHSDHGSQYTSDDFRQMLRISGMAQSMGTVGDSFDNSMAESLWASLKKELIYRTDFSTREGPSSAIVDRI</sequence>
<dbReference type="InterPro" id="IPR036397">
    <property type="entry name" value="RNaseH_sf"/>
</dbReference>
<dbReference type="InterPro" id="IPR012337">
    <property type="entry name" value="RNaseH-like_sf"/>
</dbReference>
<evidence type="ECO:0000259" key="2">
    <source>
        <dbReference type="PROSITE" id="PS50994"/>
    </source>
</evidence>
<evidence type="ECO:0000313" key="3">
    <source>
        <dbReference type="EMBL" id="KJE75387.1"/>
    </source>
</evidence>